<evidence type="ECO:0000256" key="2">
    <source>
        <dbReference type="ARBA" id="ARBA00022475"/>
    </source>
</evidence>
<dbReference type="PhylomeDB" id="D1ZZD9"/>
<dbReference type="EMBL" id="KQ971338">
    <property type="protein sequence ID" value="EFA02934.1"/>
    <property type="molecule type" value="Genomic_DNA"/>
</dbReference>
<evidence type="ECO:0000313" key="10">
    <source>
        <dbReference type="Proteomes" id="UP000007266"/>
    </source>
</evidence>
<evidence type="ECO:0000256" key="7">
    <source>
        <dbReference type="ARBA" id="ARBA00023224"/>
    </source>
</evidence>
<dbReference type="Proteomes" id="UP000007266">
    <property type="component" value="Linkage group 4"/>
</dbReference>
<feature type="transmembrane region" description="Helical" evidence="8">
    <location>
        <begin position="131"/>
        <end position="151"/>
    </location>
</feature>
<dbReference type="AlphaFoldDB" id="D1ZZD9"/>
<comment type="function">
    <text evidence="8">Gustatory receptor which mediates acceptance or avoidance behavior, depending on its substrates.</text>
</comment>
<evidence type="ECO:0000256" key="4">
    <source>
        <dbReference type="ARBA" id="ARBA00022989"/>
    </source>
</evidence>
<dbReference type="InterPro" id="IPR013604">
    <property type="entry name" value="7TM_chemorcpt"/>
</dbReference>
<dbReference type="OrthoDB" id="6774919at2759"/>
<evidence type="ECO:0000256" key="3">
    <source>
        <dbReference type="ARBA" id="ARBA00022692"/>
    </source>
</evidence>
<feature type="transmembrane region" description="Helical" evidence="8">
    <location>
        <begin position="352"/>
        <end position="370"/>
    </location>
</feature>
<dbReference type="GO" id="GO:0030425">
    <property type="term" value="C:dendrite"/>
    <property type="evidence" value="ECO:0000318"/>
    <property type="project" value="GO_Central"/>
</dbReference>
<evidence type="ECO:0000313" key="9">
    <source>
        <dbReference type="EMBL" id="EFA02934.1"/>
    </source>
</evidence>
<dbReference type="GO" id="GO:0030424">
    <property type="term" value="C:axon"/>
    <property type="evidence" value="ECO:0000318"/>
    <property type="project" value="GO_Central"/>
</dbReference>
<feature type="transmembrane region" description="Helical" evidence="8">
    <location>
        <begin position="171"/>
        <end position="190"/>
    </location>
</feature>
<evidence type="ECO:0000256" key="8">
    <source>
        <dbReference type="RuleBase" id="RU363108"/>
    </source>
</evidence>
<dbReference type="GO" id="GO:0007165">
    <property type="term" value="P:signal transduction"/>
    <property type="evidence" value="ECO:0007669"/>
    <property type="project" value="UniProtKB-KW"/>
</dbReference>
<dbReference type="PANTHER" id="PTHR21143:SF104">
    <property type="entry name" value="GUSTATORY RECEPTOR 8A-RELATED"/>
    <property type="match status" value="1"/>
</dbReference>
<feature type="transmembrane region" description="Helical" evidence="8">
    <location>
        <begin position="79"/>
        <end position="104"/>
    </location>
</feature>
<dbReference type="GO" id="GO:0005886">
    <property type="term" value="C:plasma membrane"/>
    <property type="evidence" value="ECO:0007669"/>
    <property type="project" value="UniProtKB-SubCell"/>
</dbReference>
<keyword evidence="2 8" id="KW-1003">Cell membrane</keyword>
<comment type="subcellular location">
    <subcellularLocation>
        <location evidence="1 8">Cell membrane</location>
        <topology evidence="1 8">Multi-pass membrane protein</topology>
    </subcellularLocation>
</comment>
<dbReference type="HOGENOM" id="CLU_060014_1_0_1"/>
<keyword evidence="7 8" id="KW-0807">Transducer</keyword>
<dbReference type="PANTHER" id="PTHR21143">
    <property type="entry name" value="INVERTEBRATE GUSTATORY RECEPTOR"/>
    <property type="match status" value="1"/>
</dbReference>
<dbReference type="GO" id="GO:0043025">
    <property type="term" value="C:neuronal cell body"/>
    <property type="evidence" value="ECO:0000318"/>
    <property type="project" value="GO_Central"/>
</dbReference>
<protein>
    <recommendedName>
        <fullName evidence="8">Gustatory receptor</fullName>
    </recommendedName>
</protein>
<name>D1ZZD9_TRICA</name>
<evidence type="ECO:0000256" key="6">
    <source>
        <dbReference type="ARBA" id="ARBA00023170"/>
    </source>
</evidence>
<evidence type="ECO:0000256" key="5">
    <source>
        <dbReference type="ARBA" id="ARBA00023136"/>
    </source>
</evidence>
<keyword evidence="10" id="KW-1185">Reference proteome</keyword>
<accession>D1ZZD9</accession>
<proteinExistence type="inferred from homology"/>
<gene>
    <name evidence="9" type="primary">TcGr101</name>
    <name evidence="9" type="ORF">TcasGA2_TC030193</name>
</gene>
<dbReference type="Pfam" id="PF08395">
    <property type="entry name" value="7tm_7"/>
    <property type="match status" value="1"/>
</dbReference>
<dbReference type="GO" id="GO:0007635">
    <property type="term" value="P:chemosensory behavior"/>
    <property type="evidence" value="ECO:0000318"/>
    <property type="project" value="GO_Central"/>
</dbReference>
<dbReference type="InParanoid" id="D1ZZD9"/>
<keyword evidence="6 8" id="KW-0675">Receptor</keyword>
<sequence>MSSKKDIRFMKIPYTIGSYLAVTPDYNFEKKVIKRPRVHQIYAFLLACAISVLSGITVVDNATLSMKQQVPTVFILDLINFFFLFLHPIVMITNSSLLSVSFWAKINKNFQFIDEHFNNVHKKEPNFFKNCYVQFALCLGGYLLDNLVVTISSLNLFPELALTKIHILSQIFYTYEFFTCFLICNLTTAFKCRFDEISRELQNHMKPSTTFIRQNGHFWRILSESAVCFNQIFGWPLIFLIGRGVAQLLQSLHLTMLALNSDLTLKKGIYGDLVVANLFIVAYLTVCLVFVILTCDSAASSGNEISNLCYKLQKDFADSSSERRELILLAKEISDNPIKFTASDFFEINKSTFFGIISVTTTYLIILIQFKNS</sequence>
<comment type="similarity">
    <text evidence="8">Belongs to the insect chemoreceptor superfamily. Gustatory receptor (GR) family.</text>
</comment>
<evidence type="ECO:0000256" key="1">
    <source>
        <dbReference type="ARBA" id="ARBA00004651"/>
    </source>
</evidence>
<dbReference type="GO" id="GO:0008049">
    <property type="term" value="P:male courtship behavior"/>
    <property type="evidence" value="ECO:0000318"/>
    <property type="project" value="GO_Central"/>
</dbReference>
<feature type="transmembrane region" description="Helical" evidence="8">
    <location>
        <begin position="273"/>
        <end position="293"/>
    </location>
</feature>
<reference evidence="9 10" key="2">
    <citation type="journal article" date="2010" name="Nucleic Acids Res.">
        <title>BeetleBase in 2010: revisions to provide comprehensive genomic information for Tribolium castaneum.</title>
        <authorList>
            <person name="Kim H.S."/>
            <person name="Murphy T."/>
            <person name="Xia J."/>
            <person name="Caragea D."/>
            <person name="Park Y."/>
            <person name="Beeman R.W."/>
            <person name="Lorenzen M.D."/>
            <person name="Butcher S."/>
            <person name="Manak J.R."/>
            <person name="Brown S.J."/>
        </authorList>
    </citation>
    <scope>GENOME REANNOTATION</scope>
    <source>
        <strain evidence="9 10">Georgia GA2</strain>
    </source>
</reference>
<keyword evidence="3 8" id="KW-0812">Transmembrane</keyword>
<comment type="caution">
    <text evidence="8">Lacks conserved residue(s) required for the propagation of feature annotation.</text>
</comment>
<keyword evidence="4 8" id="KW-1133">Transmembrane helix</keyword>
<organism evidence="9 10">
    <name type="scientific">Tribolium castaneum</name>
    <name type="common">Red flour beetle</name>
    <dbReference type="NCBI Taxonomy" id="7070"/>
    <lineage>
        <taxon>Eukaryota</taxon>
        <taxon>Metazoa</taxon>
        <taxon>Ecdysozoa</taxon>
        <taxon>Arthropoda</taxon>
        <taxon>Hexapoda</taxon>
        <taxon>Insecta</taxon>
        <taxon>Pterygota</taxon>
        <taxon>Neoptera</taxon>
        <taxon>Endopterygota</taxon>
        <taxon>Coleoptera</taxon>
        <taxon>Polyphaga</taxon>
        <taxon>Cucujiformia</taxon>
        <taxon>Tenebrionidae</taxon>
        <taxon>Tenebrionidae incertae sedis</taxon>
        <taxon>Tribolium</taxon>
    </lineage>
</organism>
<reference evidence="9 10" key="1">
    <citation type="journal article" date="2008" name="Nature">
        <title>The genome of the model beetle and pest Tribolium castaneum.</title>
        <authorList>
            <consortium name="Tribolium Genome Sequencing Consortium"/>
            <person name="Richards S."/>
            <person name="Gibbs R.A."/>
            <person name="Weinstock G.M."/>
            <person name="Brown S.J."/>
            <person name="Denell R."/>
            <person name="Beeman R.W."/>
            <person name="Gibbs R."/>
            <person name="Beeman R.W."/>
            <person name="Brown S.J."/>
            <person name="Bucher G."/>
            <person name="Friedrich M."/>
            <person name="Grimmelikhuijzen C.J."/>
            <person name="Klingler M."/>
            <person name="Lorenzen M."/>
            <person name="Richards S."/>
            <person name="Roth S."/>
            <person name="Schroder R."/>
            <person name="Tautz D."/>
            <person name="Zdobnov E.M."/>
            <person name="Muzny D."/>
            <person name="Gibbs R.A."/>
            <person name="Weinstock G.M."/>
            <person name="Attaway T."/>
            <person name="Bell S."/>
            <person name="Buhay C.J."/>
            <person name="Chandrabose M.N."/>
            <person name="Chavez D."/>
            <person name="Clerk-Blankenburg K.P."/>
            <person name="Cree A."/>
            <person name="Dao M."/>
            <person name="Davis C."/>
            <person name="Chacko J."/>
            <person name="Dinh H."/>
            <person name="Dugan-Rocha S."/>
            <person name="Fowler G."/>
            <person name="Garner T.T."/>
            <person name="Garnes J."/>
            <person name="Gnirke A."/>
            <person name="Hawes A."/>
            <person name="Hernandez J."/>
            <person name="Hines S."/>
            <person name="Holder M."/>
            <person name="Hume J."/>
            <person name="Jhangiani S.N."/>
            <person name="Joshi V."/>
            <person name="Khan Z.M."/>
            <person name="Jackson L."/>
            <person name="Kovar C."/>
            <person name="Kowis A."/>
            <person name="Lee S."/>
            <person name="Lewis L.R."/>
            <person name="Margolis J."/>
            <person name="Morgan M."/>
            <person name="Nazareth L.V."/>
            <person name="Nguyen N."/>
            <person name="Okwuonu G."/>
            <person name="Parker D."/>
            <person name="Richards S."/>
            <person name="Ruiz S.J."/>
            <person name="Santibanez J."/>
            <person name="Savard J."/>
            <person name="Scherer S.E."/>
            <person name="Schneider B."/>
            <person name="Sodergren E."/>
            <person name="Tautz D."/>
            <person name="Vattahil S."/>
            <person name="Villasana D."/>
            <person name="White C.S."/>
            <person name="Wright R."/>
            <person name="Park Y."/>
            <person name="Beeman R.W."/>
            <person name="Lord J."/>
            <person name="Oppert B."/>
            <person name="Lorenzen M."/>
            <person name="Brown S."/>
            <person name="Wang L."/>
            <person name="Savard J."/>
            <person name="Tautz D."/>
            <person name="Richards S."/>
            <person name="Weinstock G."/>
            <person name="Gibbs R.A."/>
            <person name="Liu Y."/>
            <person name="Worley K."/>
            <person name="Weinstock G."/>
            <person name="Elsik C.G."/>
            <person name="Reese J.T."/>
            <person name="Elhaik E."/>
            <person name="Landan G."/>
            <person name="Graur D."/>
            <person name="Arensburger P."/>
            <person name="Atkinson P."/>
            <person name="Beeman R.W."/>
            <person name="Beidler J."/>
            <person name="Brown S.J."/>
            <person name="Demuth J.P."/>
            <person name="Drury D.W."/>
            <person name="Du Y.Z."/>
            <person name="Fujiwara H."/>
            <person name="Lorenzen M."/>
            <person name="Maselli V."/>
            <person name="Osanai M."/>
            <person name="Park Y."/>
            <person name="Robertson H.M."/>
            <person name="Tu Z."/>
            <person name="Wang J.J."/>
            <person name="Wang S."/>
            <person name="Richards S."/>
            <person name="Song H."/>
            <person name="Zhang L."/>
            <person name="Sodergren E."/>
            <person name="Werner D."/>
            <person name="Stanke M."/>
            <person name="Morgenstern B."/>
            <person name="Solovyev V."/>
            <person name="Kosarev P."/>
            <person name="Brown G."/>
            <person name="Chen H.C."/>
            <person name="Ermolaeva O."/>
            <person name="Hlavina W."/>
            <person name="Kapustin Y."/>
            <person name="Kiryutin B."/>
            <person name="Kitts P."/>
            <person name="Maglott D."/>
            <person name="Pruitt K."/>
            <person name="Sapojnikov V."/>
            <person name="Souvorov A."/>
            <person name="Mackey A.J."/>
            <person name="Waterhouse R.M."/>
            <person name="Wyder S."/>
            <person name="Zdobnov E.M."/>
            <person name="Zdobnov E.M."/>
            <person name="Wyder S."/>
            <person name="Kriventseva E.V."/>
            <person name="Kadowaki T."/>
            <person name="Bork P."/>
            <person name="Aranda M."/>
            <person name="Bao R."/>
            <person name="Beermann A."/>
            <person name="Berns N."/>
            <person name="Bolognesi R."/>
            <person name="Bonneton F."/>
            <person name="Bopp D."/>
            <person name="Brown S.J."/>
            <person name="Bucher G."/>
            <person name="Butts T."/>
            <person name="Chaumot A."/>
            <person name="Denell R.E."/>
            <person name="Ferrier D.E."/>
            <person name="Friedrich M."/>
            <person name="Gordon C.M."/>
            <person name="Jindra M."/>
            <person name="Klingler M."/>
            <person name="Lan Q."/>
            <person name="Lattorff H.M."/>
            <person name="Laudet V."/>
            <person name="von Levetsow C."/>
            <person name="Liu Z."/>
            <person name="Lutz R."/>
            <person name="Lynch J.A."/>
            <person name="da Fonseca R.N."/>
            <person name="Posnien N."/>
            <person name="Reuter R."/>
            <person name="Roth S."/>
            <person name="Savard J."/>
            <person name="Schinko J.B."/>
            <person name="Schmitt C."/>
            <person name="Schoppmeier M."/>
            <person name="Schroder R."/>
            <person name="Shippy T.D."/>
            <person name="Simonnet F."/>
            <person name="Marques-Souza H."/>
            <person name="Tautz D."/>
            <person name="Tomoyasu Y."/>
            <person name="Trauner J."/>
            <person name="Van der Zee M."/>
            <person name="Vervoort M."/>
            <person name="Wittkopp N."/>
            <person name="Wimmer E.A."/>
            <person name="Yang X."/>
            <person name="Jones A.K."/>
            <person name="Sattelle D.B."/>
            <person name="Ebert P.R."/>
            <person name="Nelson D."/>
            <person name="Scott J.G."/>
            <person name="Beeman R.W."/>
            <person name="Muthukrishnan S."/>
            <person name="Kramer K.J."/>
            <person name="Arakane Y."/>
            <person name="Beeman R.W."/>
            <person name="Zhu Q."/>
            <person name="Hogenkamp D."/>
            <person name="Dixit R."/>
            <person name="Oppert B."/>
            <person name="Jiang H."/>
            <person name="Zou Z."/>
            <person name="Marshall J."/>
            <person name="Elpidina E."/>
            <person name="Vinokurov K."/>
            <person name="Oppert C."/>
            <person name="Zou Z."/>
            <person name="Evans J."/>
            <person name="Lu Z."/>
            <person name="Zhao P."/>
            <person name="Sumathipala N."/>
            <person name="Altincicek B."/>
            <person name="Vilcinskas A."/>
            <person name="Williams M."/>
            <person name="Hultmark D."/>
            <person name="Hetru C."/>
            <person name="Jiang H."/>
            <person name="Grimmelikhuijzen C.J."/>
            <person name="Hauser F."/>
            <person name="Cazzamali G."/>
            <person name="Williamson M."/>
            <person name="Park Y."/>
            <person name="Li B."/>
            <person name="Tanaka Y."/>
            <person name="Predel R."/>
            <person name="Neupert S."/>
            <person name="Schachtner J."/>
            <person name="Verleyen P."/>
            <person name="Raible F."/>
            <person name="Bork P."/>
            <person name="Friedrich M."/>
            <person name="Walden K.K."/>
            <person name="Robertson H.M."/>
            <person name="Angeli S."/>
            <person name="Foret S."/>
            <person name="Bucher G."/>
            <person name="Schuetz S."/>
            <person name="Maleszka R."/>
            <person name="Wimmer E.A."/>
            <person name="Beeman R.W."/>
            <person name="Lorenzen M."/>
            <person name="Tomoyasu Y."/>
            <person name="Miller S.C."/>
            <person name="Grossmann D."/>
            <person name="Bucher G."/>
        </authorList>
    </citation>
    <scope>NUCLEOTIDE SEQUENCE [LARGE SCALE GENOMIC DNA]</scope>
    <source>
        <strain evidence="9 10">Georgia GA2</strain>
    </source>
</reference>
<feature type="transmembrane region" description="Helical" evidence="8">
    <location>
        <begin position="41"/>
        <end position="59"/>
    </location>
</feature>
<dbReference type="GO" id="GO:0050909">
    <property type="term" value="P:sensory perception of taste"/>
    <property type="evidence" value="ECO:0007669"/>
    <property type="project" value="InterPro"/>
</dbReference>
<keyword evidence="5 8" id="KW-0472">Membrane</keyword>